<dbReference type="InterPro" id="IPR039420">
    <property type="entry name" value="WalR-like"/>
</dbReference>
<feature type="DNA-binding region" description="OmpR/PhoB-type" evidence="7">
    <location>
        <begin position="124"/>
        <end position="220"/>
    </location>
</feature>
<dbReference type="GO" id="GO:0000976">
    <property type="term" value="F:transcription cis-regulatory region binding"/>
    <property type="evidence" value="ECO:0007669"/>
    <property type="project" value="TreeGrafter"/>
</dbReference>
<dbReference type="FunFam" id="3.40.50.2300:FF:000001">
    <property type="entry name" value="DNA-binding response regulator PhoB"/>
    <property type="match status" value="1"/>
</dbReference>
<evidence type="ECO:0000256" key="3">
    <source>
        <dbReference type="ARBA" id="ARBA00023015"/>
    </source>
</evidence>
<accession>A0A7G9RXQ6</accession>
<feature type="modified residue" description="4-aspartylphosphate" evidence="6">
    <location>
        <position position="52"/>
    </location>
</feature>
<dbReference type="SMART" id="SM00862">
    <property type="entry name" value="Trans_reg_C"/>
    <property type="match status" value="1"/>
</dbReference>
<dbReference type="InterPro" id="IPR036388">
    <property type="entry name" value="WH-like_DNA-bd_sf"/>
</dbReference>
<dbReference type="GO" id="GO:0032993">
    <property type="term" value="C:protein-DNA complex"/>
    <property type="evidence" value="ECO:0007669"/>
    <property type="project" value="TreeGrafter"/>
</dbReference>
<dbReference type="InterPro" id="IPR001867">
    <property type="entry name" value="OmpR/PhoB-type_DNA-bd"/>
</dbReference>
<dbReference type="PANTHER" id="PTHR48111:SF21">
    <property type="entry name" value="DNA-BINDING DUAL MASTER TRANSCRIPTIONAL REGULATOR RPAA"/>
    <property type="match status" value="1"/>
</dbReference>
<reference evidence="10 11" key="1">
    <citation type="submission" date="2020-08" db="EMBL/GenBank/DDBJ databases">
        <title>Genome sequence of Erysipelothrix inopinata DSM 15511T.</title>
        <authorList>
            <person name="Hyun D.-W."/>
            <person name="Bae J.-W."/>
        </authorList>
    </citation>
    <scope>NUCLEOTIDE SEQUENCE [LARGE SCALE GENOMIC DNA]</scope>
    <source>
        <strain evidence="10 11">DSM 15511</strain>
    </source>
</reference>
<organism evidence="10 11">
    <name type="scientific">Erysipelothrix inopinata</name>
    <dbReference type="NCBI Taxonomy" id="225084"/>
    <lineage>
        <taxon>Bacteria</taxon>
        <taxon>Bacillati</taxon>
        <taxon>Bacillota</taxon>
        <taxon>Erysipelotrichia</taxon>
        <taxon>Erysipelotrichales</taxon>
        <taxon>Erysipelotrichaceae</taxon>
        <taxon>Erysipelothrix</taxon>
    </lineage>
</organism>
<dbReference type="SUPFAM" id="SSF52172">
    <property type="entry name" value="CheY-like"/>
    <property type="match status" value="1"/>
</dbReference>
<dbReference type="RefSeq" id="WP_187533510.1">
    <property type="nucleotide sequence ID" value="NZ_CBCSHU010000004.1"/>
</dbReference>
<gene>
    <name evidence="10" type="ORF">H9L01_08390</name>
</gene>
<dbReference type="CDD" id="cd00383">
    <property type="entry name" value="trans_reg_C"/>
    <property type="match status" value="1"/>
</dbReference>
<name>A0A7G9RXQ6_9FIRM</name>
<dbReference type="PANTHER" id="PTHR48111">
    <property type="entry name" value="REGULATOR OF RPOS"/>
    <property type="match status" value="1"/>
</dbReference>
<dbReference type="EMBL" id="CP060715">
    <property type="protein sequence ID" value="QNN60381.1"/>
    <property type="molecule type" value="Genomic_DNA"/>
</dbReference>
<keyword evidence="4 7" id="KW-0238">DNA-binding</keyword>
<evidence type="ECO:0000256" key="4">
    <source>
        <dbReference type="ARBA" id="ARBA00023125"/>
    </source>
</evidence>
<evidence type="ECO:0000256" key="2">
    <source>
        <dbReference type="ARBA" id="ARBA00023012"/>
    </source>
</evidence>
<evidence type="ECO:0000313" key="10">
    <source>
        <dbReference type="EMBL" id="QNN60381.1"/>
    </source>
</evidence>
<dbReference type="InterPro" id="IPR001789">
    <property type="entry name" value="Sig_transdc_resp-reg_receiver"/>
</dbReference>
<keyword evidence="1 6" id="KW-0597">Phosphoprotein</keyword>
<feature type="domain" description="Response regulatory" evidence="8">
    <location>
        <begin position="3"/>
        <end position="116"/>
    </location>
</feature>
<dbReference type="FunFam" id="1.10.10.10:FF:000018">
    <property type="entry name" value="DNA-binding response regulator ResD"/>
    <property type="match status" value="1"/>
</dbReference>
<dbReference type="Gene3D" id="6.10.250.690">
    <property type="match status" value="1"/>
</dbReference>
<dbReference type="Pfam" id="PF00072">
    <property type="entry name" value="Response_reg"/>
    <property type="match status" value="1"/>
</dbReference>
<evidence type="ECO:0000259" key="8">
    <source>
        <dbReference type="PROSITE" id="PS50110"/>
    </source>
</evidence>
<keyword evidence="2" id="KW-0902">Two-component regulatory system</keyword>
<dbReference type="AlphaFoldDB" id="A0A7G9RXQ6"/>
<evidence type="ECO:0000256" key="1">
    <source>
        <dbReference type="ARBA" id="ARBA00022553"/>
    </source>
</evidence>
<dbReference type="Gene3D" id="3.40.50.2300">
    <property type="match status" value="1"/>
</dbReference>
<evidence type="ECO:0000256" key="6">
    <source>
        <dbReference type="PROSITE-ProRule" id="PRU00169"/>
    </source>
</evidence>
<evidence type="ECO:0000256" key="7">
    <source>
        <dbReference type="PROSITE-ProRule" id="PRU01091"/>
    </source>
</evidence>
<protein>
    <submittedName>
        <fullName evidence="10">Response regulator transcription factor</fullName>
    </submittedName>
</protein>
<sequence>MIKLLIVDDEIKIREVIKEYALVSGFECDEAEDGVEAVEKIKTGNYDVVILDIMMPNLDGYTACRQIKEIKDIPVIMLSARQEEFDKLLGFELGIDDYVTKPFSPRELIARVKVAVERSKGKKHSVYRFDTLEIDITGRNLIIDEERVTVTPKEFDLLVYLVQHKNQALSRDVLLDKVWNYNYFGDYRTVDTHIKMLRQNLGPYRDYIVTVRGTGYKFEADN</sequence>
<evidence type="ECO:0000256" key="5">
    <source>
        <dbReference type="ARBA" id="ARBA00023163"/>
    </source>
</evidence>
<keyword evidence="11" id="KW-1185">Reference proteome</keyword>
<evidence type="ECO:0000313" key="11">
    <source>
        <dbReference type="Proteomes" id="UP000515928"/>
    </source>
</evidence>
<proteinExistence type="predicted"/>
<dbReference type="Proteomes" id="UP000515928">
    <property type="component" value="Chromosome"/>
</dbReference>
<keyword evidence="5" id="KW-0804">Transcription</keyword>
<dbReference type="GO" id="GO:0000156">
    <property type="term" value="F:phosphorelay response regulator activity"/>
    <property type="evidence" value="ECO:0007669"/>
    <property type="project" value="TreeGrafter"/>
</dbReference>
<dbReference type="PROSITE" id="PS51755">
    <property type="entry name" value="OMPR_PHOB"/>
    <property type="match status" value="1"/>
</dbReference>
<evidence type="ECO:0000259" key="9">
    <source>
        <dbReference type="PROSITE" id="PS51755"/>
    </source>
</evidence>
<dbReference type="Pfam" id="PF00486">
    <property type="entry name" value="Trans_reg_C"/>
    <property type="match status" value="1"/>
</dbReference>
<dbReference type="PROSITE" id="PS50110">
    <property type="entry name" value="RESPONSE_REGULATORY"/>
    <property type="match status" value="1"/>
</dbReference>
<dbReference type="Gene3D" id="1.10.10.10">
    <property type="entry name" value="Winged helix-like DNA-binding domain superfamily/Winged helix DNA-binding domain"/>
    <property type="match status" value="1"/>
</dbReference>
<dbReference type="GO" id="GO:0006355">
    <property type="term" value="P:regulation of DNA-templated transcription"/>
    <property type="evidence" value="ECO:0007669"/>
    <property type="project" value="InterPro"/>
</dbReference>
<dbReference type="InterPro" id="IPR011006">
    <property type="entry name" value="CheY-like_superfamily"/>
</dbReference>
<dbReference type="KEGG" id="eio:H9L01_08390"/>
<feature type="domain" description="OmpR/PhoB-type" evidence="9">
    <location>
        <begin position="124"/>
        <end position="220"/>
    </location>
</feature>
<dbReference type="SMART" id="SM00448">
    <property type="entry name" value="REC"/>
    <property type="match status" value="1"/>
</dbReference>
<dbReference type="GO" id="GO:0005829">
    <property type="term" value="C:cytosol"/>
    <property type="evidence" value="ECO:0007669"/>
    <property type="project" value="TreeGrafter"/>
</dbReference>
<dbReference type="CDD" id="cd17574">
    <property type="entry name" value="REC_OmpR"/>
    <property type="match status" value="1"/>
</dbReference>
<keyword evidence="3" id="KW-0805">Transcription regulation</keyword>